<keyword evidence="3" id="KW-0813">Transport</keyword>
<dbReference type="Pfam" id="PF02705">
    <property type="entry name" value="K_trans"/>
    <property type="match status" value="1"/>
</dbReference>
<feature type="domain" description="K+ potassium transporter integral membrane" evidence="11">
    <location>
        <begin position="72"/>
        <end position="559"/>
    </location>
</feature>
<feature type="transmembrane region" description="Helical" evidence="10">
    <location>
        <begin position="106"/>
        <end position="127"/>
    </location>
</feature>
<feature type="transmembrane region" description="Helical" evidence="10">
    <location>
        <begin position="66"/>
        <end position="86"/>
    </location>
</feature>
<evidence type="ECO:0000256" key="5">
    <source>
        <dbReference type="ARBA" id="ARBA00022692"/>
    </source>
</evidence>
<evidence type="ECO:0000259" key="12">
    <source>
        <dbReference type="Pfam" id="PF22776"/>
    </source>
</evidence>
<dbReference type="GO" id="GO:0015079">
    <property type="term" value="F:potassium ion transmembrane transporter activity"/>
    <property type="evidence" value="ECO:0007669"/>
    <property type="project" value="UniProtKB-UniRule"/>
</dbReference>
<evidence type="ECO:0000256" key="1">
    <source>
        <dbReference type="ARBA" id="ARBA00004651"/>
    </source>
</evidence>
<feature type="transmembrane region" description="Helical" evidence="10">
    <location>
        <begin position="312"/>
        <end position="331"/>
    </location>
</feature>
<name>A0A978UCJ7_ZIZJJ</name>
<dbReference type="GO" id="GO:0005886">
    <property type="term" value="C:plasma membrane"/>
    <property type="evidence" value="ECO:0007669"/>
    <property type="project" value="UniProtKB-SubCell"/>
</dbReference>
<organism evidence="13 14">
    <name type="scientific">Ziziphus jujuba var. spinosa</name>
    <dbReference type="NCBI Taxonomy" id="714518"/>
    <lineage>
        <taxon>Eukaryota</taxon>
        <taxon>Viridiplantae</taxon>
        <taxon>Streptophyta</taxon>
        <taxon>Embryophyta</taxon>
        <taxon>Tracheophyta</taxon>
        <taxon>Spermatophyta</taxon>
        <taxon>Magnoliopsida</taxon>
        <taxon>eudicotyledons</taxon>
        <taxon>Gunneridae</taxon>
        <taxon>Pentapetalae</taxon>
        <taxon>rosids</taxon>
        <taxon>fabids</taxon>
        <taxon>Rosales</taxon>
        <taxon>Rhamnaceae</taxon>
        <taxon>Paliureae</taxon>
        <taxon>Ziziphus</taxon>
    </lineage>
</organism>
<keyword evidence="6 10" id="KW-0630">Potassium</keyword>
<evidence type="ECO:0000256" key="6">
    <source>
        <dbReference type="ARBA" id="ARBA00022958"/>
    </source>
</evidence>
<keyword evidence="9 10" id="KW-0472">Membrane</keyword>
<gene>
    <name evidence="13" type="ORF">FEM48_Zijuj12G0096200</name>
</gene>
<comment type="subcellular location">
    <subcellularLocation>
        <location evidence="1">Cell membrane</location>
        <topology evidence="1">Multi-pass membrane protein</topology>
    </subcellularLocation>
    <subcellularLocation>
        <location evidence="10">Membrane</location>
        <topology evidence="10">Multi-pass membrane protein</topology>
    </subcellularLocation>
</comment>
<feature type="transmembrane region" description="Helical" evidence="10">
    <location>
        <begin position="234"/>
        <end position="254"/>
    </location>
</feature>
<dbReference type="EMBL" id="JAEACU010000012">
    <property type="protein sequence ID" value="KAH7512490.1"/>
    <property type="molecule type" value="Genomic_DNA"/>
</dbReference>
<evidence type="ECO:0000259" key="11">
    <source>
        <dbReference type="Pfam" id="PF02705"/>
    </source>
</evidence>
<dbReference type="AlphaFoldDB" id="A0A978UCJ7"/>
<feature type="transmembrane region" description="Helical" evidence="10">
    <location>
        <begin position="196"/>
        <end position="222"/>
    </location>
</feature>
<dbReference type="InterPro" id="IPR003855">
    <property type="entry name" value="K+_transporter"/>
</dbReference>
<feature type="transmembrane region" description="Helical" evidence="10">
    <location>
        <begin position="467"/>
        <end position="487"/>
    </location>
</feature>
<comment type="function">
    <text evidence="10">Potassium transporter.</text>
</comment>
<keyword evidence="8 10" id="KW-0406">Ion transport</keyword>
<feature type="transmembrane region" description="Helical" evidence="10">
    <location>
        <begin position="383"/>
        <end position="414"/>
    </location>
</feature>
<evidence type="ECO:0000313" key="14">
    <source>
        <dbReference type="Proteomes" id="UP000813462"/>
    </source>
</evidence>
<evidence type="ECO:0000313" key="13">
    <source>
        <dbReference type="EMBL" id="KAH7512490.1"/>
    </source>
</evidence>
<evidence type="ECO:0000256" key="2">
    <source>
        <dbReference type="ARBA" id="ARBA00008440"/>
    </source>
</evidence>
<dbReference type="PANTHER" id="PTHR30540">
    <property type="entry name" value="OSMOTIC STRESS POTASSIUM TRANSPORTER"/>
    <property type="match status" value="1"/>
</dbReference>
<accession>A0A978UCJ7</accession>
<evidence type="ECO:0000256" key="3">
    <source>
        <dbReference type="ARBA" id="ARBA00022448"/>
    </source>
</evidence>
<keyword evidence="7 10" id="KW-1133">Transmembrane helix</keyword>
<comment type="similarity">
    <text evidence="2 10">Belongs to the HAK/KUP transporter (TC 2.A.72.3) family.</text>
</comment>
<keyword evidence="5 10" id="KW-0812">Transmembrane</keyword>
<feature type="transmembrane region" description="Helical" evidence="10">
    <location>
        <begin position="494"/>
        <end position="515"/>
    </location>
</feature>
<dbReference type="InterPro" id="IPR053951">
    <property type="entry name" value="K_trans_N"/>
</dbReference>
<dbReference type="Proteomes" id="UP000813462">
    <property type="component" value="Unassembled WGS sequence"/>
</dbReference>
<feature type="transmembrane region" description="Helical" evidence="10">
    <location>
        <begin position="521"/>
        <end position="538"/>
    </location>
</feature>
<dbReference type="NCBIfam" id="TIGR00794">
    <property type="entry name" value="kup"/>
    <property type="match status" value="1"/>
</dbReference>
<evidence type="ECO:0000256" key="9">
    <source>
        <dbReference type="ARBA" id="ARBA00023136"/>
    </source>
</evidence>
<keyword evidence="4 10" id="KW-0633">Potassium transport</keyword>
<dbReference type="Pfam" id="PF22776">
    <property type="entry name" value="K_trans_C"/>
    <property type="match status" value="1"/>
</dbReference>
<evidence type="ECO:0000256" key="8">
    <source>
        <dbReference type="ARBA" id="ARBA00023065"/>
    </source>
</evidence>
<evidence type="ECO:0000256" key="10">
    <source>
        <dbReference type="RuleBase" id="RU321113"/>
    </source>
</evidence>
<comment type="caution">
    <text evidence="13">The sequence shown here is derived from an EMBL/GenBank/DDBJ whole genome shotgun (WGS) entry which is preliminary data.</text>
</comment>
<feature type="transmembrane region" description="Helical" evidence="10">
    <location>
        <begin position="435"/>
        <end position="455"/>
    </location>
</feature>
<feature type="domain" description="K+ potassium transporter C-terminal" evidence="12">
    <location>
        <begin position="572"/>
        <end position="748"/>
    </location>
</feature>
<feature type="transmembrane region" description="Helical" evidence="10">
    <location>
        <begin position="343"/>
        <end position="363"/>
    </location>
</feature>
<reference evidence="13" key="1">
    <citation type="journal article" date="2021" name="Front. Plant Sci.">
        <title>Chromosome-Scale Genome Assembly for Chinese Sour Jujube and Insights Into Its Genome Evolution and Domestication Signature.</title>
        <authorList>
            <person name="Shen L.-Y."/>
            <person name="Luo H."/>
            <person name="Wang X.-L."/>
            <person name="Wang X.-M."/>
            <person name="Qiu X.-J."/>
            <person name="Liu H."/>
            <person name="Zhou S.-S."/>
            <person name="Jia K.-H."/>
            <person name="Nie S."/>
            <person name="Bao Y.-T."/>
            <person name="Zhang R.-G."/>
            <person name="Yun Q.-Z."/>
            <person name="Chai Y.-H."/>
            <person name="Lu J.-Y."/>
            <person name="Li Y."/>
            <person name="Zhao S.-W."/>
            <person name="Mao J.-F."/>
            <person name="Jia S.-G."/>
            <person name="Mao Y.-M."/>
        </authorList>
    </citation>
    <scope>NUCLEOTIDE SEQUENCE</scope>
    <source>
        <strain evidence="13">AT0</strain>
        <tissue evidence="13">Leaf</tissue>
    </source>
</reference>
<evidence type="ECO:0000256" key="4">
    <source>
        <dbReference type="ARBA" id="ARBA00022538"/>
    </source>
</evidence>
<protein>
    <recommendedName>
        <fullName evidence="10">Potassium transporter</fullName>
    </recommendedName>
</protein>
<dbReference type="OrthoDB" id="504708at2759"/>
<proteinExistence type="inferred from homology"/>
<sequence length="748" mass="83858">MADLDDHEIADESMDERQEEIECISQQGIIETQLSPNEMMPSVDIESLCISSNRHGHTSNSKGRNWWVIFQLAVQSLGVVYGDIGTSPLYVYGSTFSKGIRDEEDILGVLSLIFYTLTLIPLIKYIFIVLKATDNGDGGTFALYSFICRHAMVGLTPNKQAEDSEVPDFQPDLPKDRLKRASWIKSKLEKFVFAKYFLLFSTMLGTSMVISDGVLTPCISVLSAVGGIKQATPAMTEDAIVWISVGILVCLFMVQRFGTDKVGYSFAPIMCLWFAFISGIGVYNIFNYDPTVIKAVNPKHIVDYFRRNKGEAWISLGGVVLTITGSEALFADVGHFTVRSIQISMCCVTYPALVLAYTGQASFLRKHTNLVADTFYNSIPGPFYWPMLLVAVLAAITASQAMISGTFCIIQQSLSLECFPPLKIIHTSKKYEGQVYIPEANYILMLACIGVTLSFKSTAKIGNAYGIAVMFVMLLTSCFLVLIMVMVWKTHMLLVIFFAATIGAVELMYLSSVLYKFDQGGYLSLALALALTAMMLVWNNVQGRKYYYELDYMVSFENVAEIVNNSNLCRLPGLAIFHTEVIQGIPPIFKHYIDNVPALHSVIVFVYTESTLIAKVLDKERFVFRRLDDKELIFQCTTRYGYTELGKEASFLEIQILENLKEFIEEERKGQDRSLLETEIEAVDKAWHAGVVHLIGETDLIAGKGSSLSKRILINYAYSFLKKNSRQTDQLFDIPHRRMLKIGMTCEL</sequence>
<evidence type="ECO:0000256" key="7">
    <source>
        <dbReference type="ARBA" id="ARBA00022989"/>
    </source>
</evidence>
<feature type="transmembrane region" description="Helical" evidence="10">
    <location>
        <begin position="266"/>
        <end position="286"/>
    </location>
</feature>
<dbReference type="InterPro" id="IPR053952">
    <property type="entry name" value="K_trans_C"/>
</dbReference>
<dbReference type="PANTHER" id="PTHR30540:SF87">
    <property type="entry name" value="POTASSIUM TRANSPORTER"/>
    <property type="match status" value="1"/>
</dbReference>